<protein>
    <submittedName>
        <fullName evidence="1">Uncharacterized protein</fullName>
    </submittedName>
</protein>
<keyword evidence="2" id="KW-1185">Reference proteome</keyword>
<reference evidence="1 2" key="1">
    <citation type="submission" date="2023-08" db="EMBL/GenBank/DDBJ databases">
        <title>Whole-Genome Sequencing and Taxonomic description of Escherichia ruysiae strains Isolated from a healthy canine fecal sample.</title>
        <authorList>
            <person name="Liang S."/>
            <person name="Mlaga K.D."/>
            <person name="Jospin G."/>
            <person name="Uttarwar R."/>
            <person name="Marfori Z."/>
            <person name="Alvarado N."/>
            <person name="Scarsella E."/>
            <person name="Ganz H."/>
            <person name="Dione N."/>
        </authorList>
    </citation>
    <scope>NUCLEOTIDE SEQUENCE [LARGE SCALE GENOMIC DNA]</scope>
    <source>
        <strain evidence="1 2">AB136</strain>
    </source>
</reference>
<dbReference type="Proteomes" id="UP001256818">
    <property type="component" value="Unassembled WGS sequence"/>
</dbReference>
<accession>A0ABU1DR31</accession>
<dbReference type="EMBL" id="JAVIWS010000001">
    <property type="protein sequence ID" value="MDR4878466.1"/>
    <property type="molecule type" value="Genomic_DNA"/>
</dbReference>
<evidence type="ECO:0000313" key="1">
    <source>
        <dbReference type="EMBL" id="MDR4878466.1"/>
    </source>
</evidence>
<organism evidence="1 2">
    <name type="scientific">Escherichia ruysiae</name>
    <dbReference type="NCBI Taxonomy" id="2608867"/>
    <lineage>
        <taxon>Bacteria</taxon>
        <taxon>Pseudomonadati</taxon>
        <taxon>Pseudomonadota</taxon>
        <taxon>Gammaproteobacteria</taxon>
        <taxon>Enterobacterales</taxon>
        <taxon>Enterobacteriaceae</taxon>
        <taxon>Escherichia</taxon>
    </lineage>
</organism>
<comment type="caution">
    <text evidence="1">The sequence shown here is derived from an EMBL/GenBank/DDBJ whole genome shotgun (WGS) entry which is preliminary data.</text>
</comment>
<name>A0ABU1DR31_9ESCH</name>
<sequence length="87" mass="9990">MELSVFVLSILKVIDGQISLFIPEICLAVGGNIYFELALRYWVGNMFRKISAGFEMLNEKIKPIFLTPLKVVRELSLLGKRTFFSIY</sequence>
<gene>
    <name evidence="1" type="ORF">RGV86_08785</name>
</gene>
<evidence type="ECO:0000313" key="2">
    <source>
        <dbReference type="Proteomes" id="UP001256818"/>
    </source>
</evidence>
<dbReference type="GeneID" id="86861067"/>
<proteinExistence type="predicted"/>
<dbReference type="RefSeq" id="WP_171000941.1">
    <property type="nucleotide sequence ID" value="NZ_JAVIWR010000001.1"/>
</dbReference>